<evidence type="ECO:0000256" key="4">
    <source>
        <dbReference type="ARBA" id="ARBA00023008"/>
    </source>
</evidence>
<dbReference type="InterPro" id="IPR050316">
    <property type="entry name" value="Tyrosinase/Hemocyanin"/>
</dbReference>
<dbReference type="PANTHER" id="PTHR11474:SF76">
    <property type="entry name" value="SHKT DOMAIN-CONTAINING PROTEIN"/>
    <property type="match status" value="1"/>
</dbReference>
<evidence type="ECO:0000259" key="10">
    <source>
        <dbReference type="PROSITE" id="PS00498"/>
    </source>
</evidence>
<name>A0A8H5LLZ7_9AGAR</name>
<accession>A0A8H5LLZ7</accession>
<dbReference type="GO" id="GO:0042438">
    <property type="term" value="P:melanin biosynthetic process"/>
    <property type="evidence" value="ECO:0007669"/>
    <property type="project" value="UniProtKB-KW"/>
</dbReference>
<keyword evidence="5" id="KW-0470">Melanin biosynthesis</keyword>
<dbReference type="Gene3D" id="1.10.1280.10">
    <property type="entry name" value="Di-copper center containing domain from catechol oxidase"/>
    <property type="match status" value="1"/>
</dbReference>
<dbReference type="EC" id="1.14.18.1" evidence="2"/>
<dbReference type="Pfam" id="PF00264">
    <property type="entry name" value="Tyrosinase"/>
    <property type="match status" value="1"/>
</dbReference>
<dbReference type="Proteomes" id="UP000559027">
    <property type="component" value="Unassembled WGS sequence"/>
</dbReference>
<dbReference type="EMBL" id="JAACJO010000002">
    <property type="protein sequence ID" value="KAF5362048.1"/>
    <property type="molecule type" value="Genomic_DNA"/>
</dbReference>
<gene>
    <name evidence="11" type="ORF">D9756_002725</name>
</gene>
<evidence type="ECO:0000313" key="12">
    <source>
        <dbReference type="Proteomes" id="UP000559027"/>
    </source>
</evidence>
<dbReference type="PROSITE" id="PS00497">
    <property type="entry name" value="TYROSINASE_1"/>
    <property type="match status" value="1"/>
</dbReference>
<feature type="domain" description="Tyrosinase copper-binding" evidence="10">
    <location>
        <begin position="320"/>
        <end position="331"/>
    </location>
</feature>
<evidence type="ECO:0000256" key="2">
    <source>
        <dbReference type="ARBA" id="ARBA00011906"/>
    </source>
</evidence>
<protein>
    <recommendedName>
        <fullName evidence="2">tyrosinase</fullName>
        <ecNumber evidence="2">1.14.18.1</ecNumber>
    </recommendedName>
</protein>
<evidence type="ECO:0000313" key="11">
    <source>
        <dbReference type="EMBL" id="KAF5362048.1"/>
    </source>
</evidence>
<dbReference type="GO" id="GO:0004503">
    <property type="term" value="F:tyrosinase activity"/>
    <property type="evidence" value="ECO:0007669"/>
    <property type="project" value="UniProtKB-EC"/>
</dbReference>
<evidence type="ECO:0000256" key="1">
    <source>
        <dbReference type="ARBA" id="ARBA00009928"/>
    </source>
</evidence>
<keyword evidence="12" id="KW-1185">Reference proteome</keyword>
<evidence type="ECO:0000256" key="8">
    <source>
        <dbReference type="SAM" id="MobiDB-lite"/>
    </source>
</evidence>
<reference evidence="11 12" key="1">
    <citation type="journal article" date="2020" name="ISME J.">
        <title>Uncovering the hidden diversity of litter-decomposition mechanisms in mushroom-forming fungi.</title>
        <authorList>
            <person name="Floudas D."/>
            <person name="Bentzer J."/>
            <person name="Ahren D."/>
            <person name="Johansson T."/>
            <person name="Persson P."/>
            <person name="Tunlid A."/>
        </authorList>
    </citation>
    <scope>NUCLEOTIDE SEQUENCE [LARGE SCALE GENOMIC DNA]</scope>
    <source>
        <strain evidence="11 12">CBS 146.42</strain>
    </source>
</reference>
<proteinExistence type="inferred from homology"/>
<feature type="region of interest" description="Disordered" evidence="8">
    <location>
        <begin position="518"/>
        <end position="539"/>
    </location>
</feature>
<dbReference type="PANTHER" id="PTHR11474">
    <property type="entry name" value="TYROSINASE FAMILY MEMBER"/>
    <property type="match status" value="1"/>
</dbReference>
<evidence type="ECO:0000259" key="9">
    <source>
        <dbReference type="PROSITE" id="PS00497"/>
    </source>
</evidence>
<comment type="caution">
    <text evidence="11">The sequence shown here is derived from an EMBL/GenBank/DDBJ whole genome shotgun (WGS) entry which is preliminary data.</text>
</comment>
<keyword evidence="3" id="KW-0479">Metal-binding</keyword>
<comment type="similarity">
    <text evidence="1">Belongs to the tyrosinase family.</text>
</comment>
<evidence type="ECO:0000256" key="3">
    <source>
        <dbReference type="ARBA" id="ARBA00022723"/>
    </source>
</evidence>
<dbReference type="GO" id="GO:0046872">
    <property type="term" value="F:metal ion binding"/>
    <property type="evidence" value="ECO:0007669"/>
    <property type="project" value="UniProtKB-KW"/>
</dbReference>
<sequence length="539" mass="61185">MGPSRTRYSLEYIQNLYDTGQDRSKLKNLIRAFRGIQALDPKHPNSFFCIAGYHGEPFREDGATDPKWWGGYCWHSTALFPTWHRAYLLRLEDALRSIQGCQDVTLPFWDELANMGVKPAKPIPSVLTSPRFDLDGRNDNPLYSYKLQEALVEKVKDTNERYSKHVDYETVRYPLSGLVGTDKDKEESALHNSAYPDRVTNGQILNDNVANWLEGTVKIKHDDEKNPTPMPDTYSIYARYLRCLQAPNYTVFSNTTSQNRWIEEARRDPASHYVVSLESPHNAIHLSVGGFYQKGPHGYNADPILGANGDMGDNETAGFDPIFYFHHCFIDYVFATWQRTKGLTKRGSLTLLKGYPGTILEQGQPGYPPGTIIDMTTGLIPFEKPGGGYYDSNDMTDFENDLDYTYHTGSLDPKLRSDINLNTRAPFVLTKKVYGINRAQYKGSFVIRLYARGNDGKEVEVGRDAILSRWSVQGCSNCLTHLDVETYIPIDKTLLNTLRGSGITDDIKWWAEVQTRDRLRRPPTEPHRGEPEGPKVGDL</sequence>
<evidence type="ECO:0000256" key="5">
    <source>
        <dbReference type="ARBA" id="ARBA00023101"/>
    </source>
</evidence>
<keyword evidence="4" id="KW-0186">Copper</keyword>
<dbReference type="AlphaFoldDB" id="A0A8H5LLZ7"/>
<dbReference type="SUPFAM" id="SSF48056">
    <property type="entry name" value="Di-copper centre-containing domain"/>
    <property type="match status" value="1"/>
</dbReference>
<dbReference type="InterPro" id="IPR008922">
    <property type="entry name" value="Di-copper_centre_dom_sf"/>
</dbReference>
<comment type="catalytic activity">
    <reaction evidence="6">
        <text>2 L-dopa + O2 = 2 L-dopaquinone + 2 H2O</text>
        <dbReference type="Rhea" id="RHEA:34287"/>
        <dbReference type="ChEBI" id="CHEBI:15377"/>
        <dbReference type="ChEBI" id="CHEBI:15379"/>
        <dbReference type="ChEBI" id="CHEBI:57504"/>
        <dbReference type="ChEBI" id="CHEBI:57924"/>
        <dbReference type="EC" id="1.14.18.1"/>
    </reaction>
</comment>
<evidence type="ECO:0000256" key="7">
    <source>
        <dbReference type="ARBA" id="ARBA00048881"/>
    </source>
</evidence>
<dbReference type="PRINTS" id="PR00092">
    <property type="entry name" value="TYROSINASE"/>
</dbReference>
<comment type="catalytic activity">
    <reaction evidence="7">
        <text>L-tyrosine + O2 = L-dopaquinone + H2O</text>
        <dbReference type="Rhea" id="RHEA:18117"/>
        <dbReference type="ChEBI" id="CHEBI:15377"/>
        <dbReference type="ChEBI" id="CHEBI:15379"/>
        <dbReference type="ChEBI" id="CHEBI:57924"/>
        <dbReference type="ChEBI" id="CHEBI:58315"/>
        <dbReference type="EC" id="1.14.18.1"/>
    </reaction>
</comment>
<evidence type="ECO:0000256" key="6">
    <source>
        <dbReference type="ARBA" id="ARBA00048233"/>
    </source>
</evidence>
<dbReference type="InterPro" id="IPR002227">
    <property type="entry name" value="Tyrosinase_Cu-bd"/>
</dbReference>
<feature type="domain" description="Tyrosinase copper-binding" evidence="9">
    <location>
        <begin position="75"/>
        <end position="92"/>
    </location>
</feature>
<dbReference type="OrthoDB" id="6132182at2759"/>
<dbReference type="PROSITE" id="PS00498">
    <property type="entry name" value="TYROSINASE_2"/>
    <property type="match status" value="1"/>
</dbReference>
<organism evidence="11 12">
    <name type="scientific">Leucocoprinus leucothites</name>
    <dbReference type="NCBI Taxonomy" id="201217"/>
    <lineage>
        <taxon>Eukaryota</taxon>
        <taxon>Fungi</taxon>
        <taxon>Dikarya</taxon>
        <taxon>Basidiomycota</taxon>
        <taxon>Agaricomycotina</taxon>
        <taxon>Agaricomycetes</taxon>
        <taxon>Agaricomycetidae</taxon>
        <taxon>Agaricales</taxon>
        <taxon>Agaricineae</taxon>
        <taxon>Agaricaceae</taxon>
        <taxon>Leucocoprinus</taxon>
    </lineage>
</organism>